<evidence type="ECO:0000313" key="4">
    <source>
        <dbReference type="EMBL" id="QPI53440.1"/>
    </source>
</evidence>
<evidence type="ECO:0000313" key="5">
    <source>
        <dbReference type="Proteomes" id="UP000662888"/>
    </source>
</evidence>
<evidence type="ECO:0000256" key="1">
    <source>
        <dbReference type="ARBA" id="ARBA00022801"/>
    </source>
</evidence>
<dbReference type="Gene3D" id="3.60.15.10">
    <property type="entry name" value="Ribonuclease Z/Hydroxyacylglutathione hydrolase-like"/>
    <property type="match status" value="1"/>
</dbReference>
<name>A0AA48WN50_9BURK</name>
<keyword evidence="2" id="KW-0732">Signal</keyword>
<dbReference type="Proteomes" id="UP000662888">
    <property type="component" value="Chromosome"/>
</dbReference>
<dbReference type="InterPro" id="IPR050114">
    <property type="entry name" value="UPF0173_UPF0282_UlaG_hydrolase"/>
</dbReference>
<dbReference type="EMBL" id="CP065053">
    <property type="protein sequence ID" value="QPI53440.1"/>
    <property type="molecule type" value="Genomic_DNA"/>
</dbReference>
<dbReference type="PANTHER" id="PTHR43546">
    <property type="entry name" value="UPF0173 METAL-DEPENDENT HYDROLASE MJ1163-RELATED"/>
    <property type="match status" value="1"/>
</dbReference>
<reference evidence="4 5" key="1">
    <citation type="submission" date="2020-11" db="EMBL/GenBank/DDBJ databases">
        <authorList>
            <person name="Sun Q."/>
        </authorList>
    </citation>
    <scope>NUCLEOTIDE SEQUENCE [LARGE SCALE GENOMIC DNA]</scope>
    <source>
        <strain evidence="4 5">P8398</strain>
    </source>
</reference>
<feature type="domain" description="Metallo-beta-lactamase" evidence="3">
    <location>
        <begin position="55"/>
        <end position="258"/>
    </location>
</feature>
<feature type="chain" id="PRO_5046922750" evidence="2">
    <location>
        <begin position="24"/>
        <end position="296"/>
    </location>
</feature>
<sequence length="296" mass="32455">MSNPTLLRCAAVSALATSLAACAGTGGSAGVQSAGAVTFQQIRNATIKLEYAGTTFLVDPMLARKGAFPGFQGTYNSHLRNPLVELPLPLSEVVKADAIVVTHTHDDHWDDAAKQSLRKDMPIFTQNEDDAQSIRKDGFTDVRVLDGNTVFRGTRLRKTAGVHGTDQMMMVAPLAKRMGTVSGVVFEREGYKSVYVAGDTVWNGDVESAIKQFRPDVIILNTGYARVLGFEGSIIMGKEDLYRAYQLAPKATVVGIHMEALNHLMQTRKDLREHIVEKNMDPQRVLVPEDGQSYRF</sequence>
<dbReference type="PANTHER" id="PTHR43546:SF9">
    <property type="entry name" value="L-ASCORBATE-6-PHOSPHATE LACTONASE ULAG-RELATED"/>
    <property type="match status" value="1"/>
</dbReference>
<dbReference type="InterPro" id="IPR001279">
    <property type="entry name" value="Metallo-B-lactamas"/>
</dbReference>
<protein>
    <submittedName>
        <fullName evidence="4">MBL fold metallo-hydrolase</fullName>
    </submittedName>
</protein>
<gene>
    <name evidence="4" type="ORF">IV454_26180</name>
</gene>
<dbReference type="Pfam" id="PF12706">
    <property type="entry name" value="Lactamase_B_2"/>
    <property type="match status" value="1"/>
</dbReference>
<dbReference type="InterPro" id="IPR036866">
    <property type="entry name" value="RibonucZ/Hydroxyglut_hydro"/>
</dbReference>
<keyword evidence="1" id="KW-0378">Hydrolase</keyword>
<evidence type="ECO:0000256" key="2">
    <source>
        <dbReference type="SAM" id="SignalP"/>
    </source>
</evidence>
<feature type="signal peptide" evidence="2">
    <location>
        <begin position="1"/>
        <end position="23"/>
    </location>
</feature>
<proteinExistence type="predicted"/>
<keyword evidence="5" id="KW-1185">Reference proteome</keyword>
<organism evidence="4 5">
    <name type="scientific">Massilia antarctica</name>
    <dbReference type="NCBI Taxonomy" id="2765360"/>
    <lineage>
        <taxon>Bacteria</taxon>
        <taxon>Pseudomonadati</taxon>
        <taxon>Pseudomonadota</taxon>
        <taxon>Betaproteobacteria</taxon>
        <taxon>Burkholderiales</taxon>
        <taxon>Oxalobacteraceae</taxon>
        <taxon>Telluria group</taxon>
        <taxon>Massilia</taxon>
    </lineage>
</organism>
<accession>A0AA48WN50</accession>
<evidence type="ECO:0000259" key="3">
    <source>
        <dbReference type="Pfam" id="PF12706"/>
    </source>
</evidence>
<dbReference type="SUPFAM" id="SSF56281">
    <property type="entry name" value="Metallo-hydrolase/oxidoreductase"/>
    <property type="match status" value="1"/>
</dbReference>